<name>A0ABS0YSV0_9BACT</name>
<keyword evidence="1" id="KW-0732">Signal</keyword>
<feature type="signal peptide" evidence="1">
    <location>
        <begin position="1"/>
        <end position="23"/>
    </location>
</feature>
<dbReference type="SUPFAM" id="SSF56935">
    <property type="entry name" value="Porins"/>
    <property type="match status" value="1"/>
</dbReference>
<reference evidence="2 3" key="1">
    <citation type="submission" date="2020-12" db="EMBL/GenBank/DDBJ databases">
        <title>Geomonas sp. Red259, isolated from paddy soil.</title>
        <authorList>
            <person name="Xu Z."/>
            <person name="Zhang Z."/>
            <person name="Masuda Y."/>
            <person name="Itoh H."/>
            <person name="Senoo K."/>
        </authorList>
    </citation>
    <scope>NUCLEOTIDE SEQUENCE [LARGE SCALE GENOMIC DNA]</scope>
    <source>
        <strain evidence="2 3">Red259</strain>
    </source>
</reference>
<sequence length="404" mass="44931">MGIKRVPLVLLCMSLLPASAGLAAEIHGRSSTQFQSFNNQLLNDTRQVELAEYLRFSITNIDNDGKFSIQGYGRGSQDFTNGEGLNGRLYYLYGDYRGLFDKIDFKIGRQFVNLAAGSAIIDGAQVDLKNVGPVAFTVMGGHEVVYGLNGEFGDASNTVFGLSAYLTGFKTTDAELSWFRKLDGSNVTRDIVGGSFKQYVLNNLKVYGNAKYDTTAEAFNEVLGGLKYFPRSDLIFTGEYYKSYATFDATSIYSVFAINDYQEAVFRADYIMNDKLSLNLGYNRQWYGDDGHANVYEAGASVRPIEPLKVSVEYANRNGYYGSTNGVIIDASYDVTKESQVAGGFTYDVYQRDSLTGEETARRYWLGSKYKLASNMAVSGRIQDDVNARYNNNVSGRLTFDYNF</sequence>
<evidence type="ECO:0000256" key="1">
    <source>
        <dbReference type="SAM" id="SignalP"/>
    </source>
</evidence>
<keyword evidence="3" id="KW-1185">Reference proteome</keyword>
<evidence type="ECO:0000313" key="2">
    <source>
        <dbReference type="EMBL" id="MBJ6800542.1"/>
    </source>
</evidence>
<gene>
    <name evidence="2" type="ORF">JFN90_10375</name>
</gene>
<feature type="chain" id="PRO_5047367468" description="Porin" evidence="1">
    <location>
        <begin position="24"/>
        <end position="404"/>
    </location>
</feature>
<comment type="caution">
    <text evidence="2">The sequence shown here is derived from an EMBL/GenBank/DDBJ whole genome shotgun (WGS) entry which is preliminary data.</text>
</comment>
<dbReference type="EMBL" id="JAEMHK010000006">
    <property type="protein sequence ID" value="MBJ6800542.1"/>
    <property type="molecule type" value="Genomic_DNA"/>
</dbReference>
<accession>A0ABS0YSV0</accession>
<protein>
    <recommendedName>
        <fullName evidence="4">Porin</fullName>
    </recommendedName>
</protein>
<dbReference type="RefSeq" id="WP_199395048.1">
    <property type="nucleotide sequence ID" value="NZ_JAEMHK010000006.1"/>
</dbReference>
<evidence type="ECO:0000313" key="3">
    <source>
        <dbReference type="Proteomes" id="UP000641025"/>
    </source>
</evidence>
<proteinExistence type="predicted"/>
<dbReference type="Proteomes" id="UP000641025">
    <property type="component" value="Unassembled WGS sequence"/>
</dbReference>
<organism evidence="2 3">
    <name type="scientific">Geomonas propionica</name>
    <dbReference type="NCBI Taxonomy" id="2798582"/>
    <lineage>
        <taxon>Bacteria</taxon>
        <taxon>Pseudomonadati</taxon>
        <taxon>Thermodesulfobacteriota</taxon>
        <taxon>Desulfuromonadia</taxon>
        <taxon>Geobacterales</taxon>
        <taxon>Geobacteraceae</taxon>
        <taxon>Geomonas</taxon>
    </lineage>
</organism>
<evidence type="ECO:0008006" key="4">
    <source>
        <dbReference type="Google" id="ProtNLM"/>
    </source>
</evidence>